<accession>A0A3P7ZVT8</accession>
<name>A0A183FTI7_HELPZ</name>
<protein>
    <submittedName>
        <fullName evidence="3">Teneurin N-terminal domain-containing protein</fullName>
    </submittedName>
</protein>
<proteinExistence type="predicted"/>
<sequence>MAKLLQPDLLAQNCSHYKEINRCNELDIDAAPDPRLRKNGSYSDCVDLSSDLGEMINGDGRLRHLGHLEKHCEGSVDTSA</sequence>
<evidence type="ECO:0000313" key="1">
    <source>
        <dbReference type="EMBL" id="VDO88437.1"/>
    </source>
</evidence>
<gene>
    <name evidence="1" type="ORF">HPBE_LOCUS11388</name>
</gene>
<dbReference type="Proteomes" id="UP000050761">
    <property type="component" value="Unassembled WGS sequence"/>
</dbReference>
<dbReference type="AlphaFoldDB" id="A0A183FTI7"/>
<reference evidence="1 2" key="1">
    <citation type="submission" date="2018-11" db="EMBL/GenBank/DDBJ databases">
        <authorList>
            <consortium name="Pathogen Informatics"/>
        </authorList>
    </citation>
    <scope>NUCLEOTIDE SEQUENCE [LARGE SCALE GENOMIC DNA]</scope>
</reference>
<organism evidence="2 3">
    <name type="scientific">Heligmosomoides polygyrus</name>
    <name type="common">Parasitic roundworm</name>
    <dbReference type="NCBI Taxonomy" id="6339"/>
    <lineage>
        <taxon>Eukaryota</taxon>
        <taxon>Metazoa</taxon>
        <taxon>Ecdysozoa</taxon>
        <taxon>Nematoda</taxon>
        <taxon>Chromadorea</taxon>
        <taxon>Rhabditida</taxon>
        <taxon>Rhabditina</taxon>
        <taxon>Rhabditomorpha</taxon>
        <taxon>Strongyloidea</taxon>
        <taxon>Heligmosomidae</taxon>
        <taxon>Heligmosomoides</taxon>
    </lineage>
</organism>
<dbReference type="WBParaSite" id="HPBE_0001138701-mRNA-1">
    <property type="protein sequence ID" value="HPBE_0001138701-mRNA-1"/>
    <property type="gene ID" value="HPBE_0001138701"/>
</dbReference>
<keyword evidence="2" id="KW-1185">Reference proteome</keyword>
<dbReference type="EMBL" id="UZAH01027084">
    <property type="protein sequence ID" value="VDO88437.1"/>
    <property type="molecule type" value="Genomic_DNA"/>
</dbReference>
<accession>A0A183FTI7</accession>
<reference evidence="3" key="2">
    <citation type="submission" date="2019-09" db="UniProtKB">
        <authorList>
            <consortium name="WormBaseParasite"/>
        </authorList>
    </citation>
    <scope>IDENTIFICATION</scope>
</reference>
<evidence type="ECO:0000313" key="2">
    <source>
        <dbReference type="Proteomes" id="UP000050761"/>
    </source>
</evidence>
<evidence type="ECO:0000313" key="3">
    <source>
        <dbReference type="WBParaSite" id="HPBE_0001138701-mRNA-1"/>
    </source>
</evidence>